<proteinExistence type="predicted"/>
<accession>A0A0F9GNN2</accession>
<gene>
    <name evidence="1" type="ORF">LCGC14_2161980</name>
</gene>
<protein>
    <submittedName>
        <fullName evidence="1">Uncharacterized protein</fullName>
    </submittedName>
</protein>
<organism evidence="1">
    <name type="scientific">marine sediment metagenome</name>
    <dbReference type="NCBI Taxonomy" id="412755"/>
    <lineage>
        <taxon>unclassified sequences</taxon>
        <taxon>metagenomes</taxon>
        <taxon>ecological metagenomes</taxon>
    </lineage>
</organism>
<name>A0A0F9GNN2_9ZZZZ</name>
<feature type="non-terminal residue" evidence="1">
    <location>
        <position position="33"/>
    </location>
</feature>
<dbReference type="AlphaFoldDB" id="A0A0F9GNN2"/>
<reference evidence="1" key="1">
    <citation type="journal article" date="2015" name="Nature">
        <title>Complex archaea that bridge the gap between prokaryotes and eukaryotes.</title>
        <authorList>
            <person name="Spang A."/>
            <person name="Saw J.H."/>
            <person name="Jorgensen S.L."/>
            <person name="Zaremba-Niedzwiedzka K."/>
            <person name="Martijn J."/>
            <person name="Lind A.E."/>
            <person name="van Eijk R."/>
            <person name="Schleper C."/>
            <person name="Guy L."/>
            <person name="Ettema T.J."/>
        </authorList>
    </citation>
    <scope>NUCLEOTIDE SEQUENCE</scope>
</reference>
<sequence>MKLFNKQKPFRMLDGFKNMYDGYTENPLAHHYL</sequence>
<comment type="caution">
    <text evidence="1">The sequence shown here is derived from an EMBL/GenBank/DDBJ whole genome shotgun (WGS) entry which is preliminary data.</text>
</comment>
<evidence type="ECO:0000313" key="1">
    <source>
        <dbReference type="EMBL" id="KKL64742.1"/>
    </source>
</evidence>
<dbReference type="EMBL" id="LAZR01027753">
    <property type="protein sequence ID" value="KKL64742.1"/>
    <property type="molecule type" value="Genomic_DNA"/>
</dbReference>